<protein>
    <recommendedName>
        <fullName evidence="3">VOC domain-containing protein</fullName>
    </recommendedName>
</protein>
<dbReference type="EMBL" id="JABEVY010000706">
    <property type="protein sequence ID" value="KAF5228141.1"/>
    <property type="molecule type" value="Genomic_DNA"/>
</dbReference>
<evidence type="ECO:0008006" key="3">
    <source>
        <dbReference type="Google" id="ProtNLM"/>
    </source>
</evidence>
<dbReference type="AlphaFoldDB" id="A0A8H5DM08"/>
<dbReference type="Gene3D" id="3.10.180.10">
    <property type="entry name" value="2,3-Dihydroxybiphenyl 1,2-Dioxygenase, domain 1"/>
    <property type="match status" value="2"/>
</dbReference>
<keyword evidence="2" id="KW-1185">Reference proteome</keyword>
<gene>
    <name evidence="1" type="ORF">FANTH_14588</name>
</gene>
<proteinExistence type="predicted"/>
<dbReference type="CDD" id="cd06587">
    <property type="entry name" value="VOC"/>
    <property type="match status" value="1"/>
</dbReference>
<reference evidence="1 2" key="1">
    <citation type="journal article" date="2020" name="BMC Genomics">
        <title>Correction to: Identification and distribution of gene clusters required for synthesis of sphingolipid metabolism inhibitors in diverse species of the filamentous fungus Fusarium.</title>
        <authorList>
            <person name="Kim H.S."/>
            <person name="Lohmar J.M."/>
            <person name="Busman M."/>
            <person name="Brown D.W."/>
            <person name="Naumann T.A."/>
            <person name="Divon H.H."/>
            <person name="Lysoe E."/>
            <person name="Uhlig S."/>
            <person name="Proctor R.H."/>
        </authorList>
    </citation>
    <scope>NUCLEOTIDE SEQUENCE [LARGE SCALE GENOMIC DNA]</scope>
    <source>
        <strain evidence="1 2">NRRL 25214</strain>
    </source>
</reference>
<sequence length="340" mass="38945">MPETTFISIFAVYQTCSDLDAQLKLYGEYGFEVVEGFDAIGANSVTLYKDVPDEYYTARGVAKSDIVKTKAMKLPSDPYMHIIFTQFREPKTCSSWPAPYDRLGSRGHAFIVSSVQSEVSRIKKDFPKIKFLYGPLTVNRQWGRTTTALMMDPAGVFFELVEIDPKGPYFSKTLKAPPPTDKAWLHYMLNSDDALESQEFFKSFDMSHDSRVDFRPEVAFHPFGEEKFAKQHYEAFATITWSYYNSNQYTNVLFLSQEQIKLPGSVPVWPQRGISRYCFRTPSKAHDLNRAVIAGHKILIPESKICIGWGDTEYYYFADVDGNILTSEQWHPYGTFGEKI</sequence>
<comment type="caution">
    <text evidence="1">The sequence shown here is derived from an EMBL/GenBank/DDBJ whole genome shotgun (WGS) entry which is preliminary data.</text>
</comment>
<dbReference type="Proteomes" id="UP000573603">
    <property type="component" value="Unassembled WGS sequence"/>
</dbReference>
<organism evidence="1 2">
    <name type="scientific">Fusarium anthophilum</name>
    <dbReference type="NCBI Taxonomy" id="48485"/>
    <lineage>
        <taxon>Eukaryota</taxon>
        <taxon>Fungi</taxon>
        <taxon>Dikarya</taxon>
        <taxon>Ascomycota</taxon>
        <taxon>Pezizomycotina</taxon>
        <taxon>Sordariomycetes</taxon>
        <taxon>Hypocreomycetidae</taxon>
        <taxon>Hypocreales</taxon>
        <taxon>Nectriaceae</taxon>
        <taxon>Fusarium</taxon>
        <taxon>Fusarium fujikuroi species complex</taxon>
    </lineage>
</organism>
<dbReference type="SUPFAM" id="SSF54593">
    <property type="entry name" value="Glyoxalase/Bleomycin resistance protein/Dihydroxybiphenyl dioxygenase"/>
    <property type="match status" value="2"/>
</dbReference>
<dbReference type="InterPro" id="IPR029068">
    <property type="entry name" value="Glyas_Bleomycin-R_OHBP_Dase"/>
</dbReference>
<evidence type="ECO:0000313" key="1">
    <source>
        <dbReference type="EMBL" id="KAF5228141.1"/>
    </source>
</evidence>
<name>A0A8H5DM08_9HYPO</name>
<accession>A0A8H5DM08</accession>
<evidence type="ECO:0000313" key="2">
    <source>
        <dbReference type="Proteomes" id="UP000573603"/>
    </source>
</evidence>